<dbReference type="SUPFAM" id="SSF75304">
    <property type="entry name" value="Amidase signature (AS) enzymes"/>
    <property type="match status" value="1"/>
</dbReference>
<dbReference type="Proteomes" id="UP001232973">
    <property type="component" value="Unassembled WGS sequence"/>
</dbReference>
<keyword evidence="2" id="KW-0436">Ligase</keyword>
<dbReference type="Gene3D" id="3.90.1300.10">
    <property type="entry name" value="Amidase signature (AS) domain"/>
    <property type="match status" value="1"/>
</dbReference>
<dbReference type="InterPro" id="IPR023631">
    <property type="entry name" value="Amidase_dom"/>
</dbReference>
<sequence>MEISVEPYEWTIVETLRALERRICSAEELTRLLLSRIEQANPVLHAFLAVSERAIEDARVIDERRRAGAPVGPLGGVPVAIKDLMDTDFAPTTYGGLHRRDVLPAASAAVVRRLQRAGAIIIGKTNLHEYAYGTTSENPHYGNCVNPWNRAKITGGSSGGSAAAIAAGLCTAAVGTDTGGSIRIPAALTGHVGLKPTHGLVPASGVFPLAPSLDHVGPMTRTVQDAALMLNVMAGYDPRDPHALRAPVPSYESGVLAQPVRIGVPKRFFFDKCQAGVLQTVTEALRRVERDCPAFSFEEVVVPYIEEVPEAQNAVIGSEARAVHADWLRDQPALYGEDVRQRLEAADAIPGYQYVQALEVRRRFRSAVERLLSEVDVLVTPTTPLAATDIGQAKTHIRTLEVTVRSHLTRYTNPWNLSGLPAVTIPCGLTVDQLPVGLQLIGPARAERKLLAVARRFEEVLPWRSIAPDFRT</sequence>
<dbReference type="EC" id="6.3.5.7" evidence="2"/>
<dbReference type="RefSeq" id="WP_274456182.1">
    <property type="nucleotide sequence ID" value="NZ_CP067097.1"/>
</dbReference>
<dbReference type="EC" id="6.3.5.6" evidence="2"/>
<evidence type="ECO:0000259" key="1">
    <source>
        <dbReference type="Pfam" id="PF01425"/>
    </source>
</evidence>
<dbReference type="InterPro" id="IPR000120">
    <property type="entry name" value="Amidase"/>
</dbReference>
<organism evidence="2 3">
    <name type="scientific">Alicyclobacillus cycloheptanicus</name>
    <dbReference type="NCBI Taxonomy" id="1457"/>
    <lineage>
        <taxon>Bacteria</taxon>
        <taxon>Bacillati</taxon>
        <taxon>Bacillota</taxon>
        <taxon>Bacilli</taxon>
        <taxon>Bacillales</taxon>
        <taxon>Alicyclobacillaceae</taxon>
        <taxon>Alicyclobacillus</taxon>
    </lineage>
</organism>
<evidence type="ECO:0000313" key="3">
    <source>
        <dbReference type="Proteomes" id="UP001232973"/>
    </source>
</evidence>
<dbReference type="GO" id="GO:0050566">
    <property type="term" value="F:asparaginyl-tRNA synthase (glutamine-hydrolyzing) activity"/>
    <property type="evidence" value="ECO:0007669"/>
    <property type="project" value="UniProtKB-EC"/>
</dbReference>
<evidence type="ECO:0000313" key="2">
    <source>
        <dbReference type="EMBL" id="MDQ0190856.1"/>
    </source>
</evidence>
<proteinExistence type="predicted"/>
<dbReference type="PANTHER" id="PTHR11895:SF176">
    <property type="entry name" value="AMIDASE AMID-RELATED"/>
    <property type="match status" value="1"/>
</dbReference>
<dbReference type="Pfam" id="PF01425">
    <property type="entry name" value="Amidase"/>
    <property type="match status" value="1"/>
</dbReference>
<dbReference type="GO" id="GO:0050567">
    <property type="term" value="F:glutaminyl-tRNA synthase (glutamine-hydrolyzing) activity"/>
    <property type="evidence" value="ECO:0007669"/>
    <property type="project" value="UniProtKB-EC"/>
</dbReference>
<gene>
    <name evidence="2" type="ORF">J2S03_002723</name>
</gene>
<keyword evidence="3" id="KW-1185">Reference proteome</keyword>
<feature type="domain" description="Amidase" evidence="1">
    <location>
        <begin position="28"/>
        <end position="451"/>
    </location>
</feature>
<dbReference type="EMBL" id="JAUSTP010000025">
    <property type="protein sequence ID" value="MDQ0190856.1"/>
    <property type="molecule type" value="Genomic_DNA"/>
</dbReference>
<dbReference type="PANTHER" id="PTHR11895">
    <property type="entry name" value="TRANSAMIDASE"/>
    <property type="match status" value="1"/>
</dbReference>
<comment type="caution">
    <text evidence="2">The sequence shown here is derived from an EMBL/GenBank/DDBJ whole genome shotgun (WGS) entry which is preliminary data.</text>
</comment>
<reference evidence="2 3" key="1">
    <citation type="submission" date="2023-07" db="EMBL/GenBank/DDBJ databases">
        <title>Genomic Encyclopedia of Type Strains, Phase IV (KMG-IV): sequencing the most valuable type-strain genomes for metagenomic binning, comparative biology and taxonomic classification.</title>
        <authorList>
            <person name="Goeker M."/>
        </authorList>
    </citation>
    <scope>NUCLEOTIDE SEQUENCE [LARGE SCALE GENOMIC DNA]</scope>
    <source>
        <strain evidence="2 3">DSM 4006</strain>
    </source>
</reference>
<accession>A0ABT9XKL8</accession>
<dbReference type="InterPro" id="IPR020556">
    <property type="entry name" value="Amidase_CS"/>
</dbReference>
<dbReference type="InterPro" id="IPR036928">
    <property type="entry name" value="AS_sf"/>
</dbReference>
<name>A0ABT9XKL8_9BACL</name>
<dbReference type="PROSITE" id="PS00571">
    <property type="entry name" value="AMIDASES"/>
    <property type="match status" value="1"/>
</dbReference>
<protein>
    <submittedName>
        <fullName evidence="2">Aspartyl-tRNA(Asn)/glutamyl-tRNA(Gln) amidotransferase subunit A</fullName>
        <ecNumber evidence="2">6.3.5.6</ecNumber>
        <ecNumber evidence="2">6.3.5.7</ecNumber>
    </submittedName>
</protein>